<dbReference type="RefSeq" id="WP_013798829.1">
    <property type="nucleotide sequence ID" value="NC_015562.1"/>
</dbReference>
<dbReference type="PANTHER" id="PTHR47099:SF1">
    <property type="entry name" value="METHYLCOBAMIDE:COM METHYLTRANSFERASE MTBA"/>
    <property type="match status" value="1"/>
</dbReference>
<evidence type="ECO:0000313" key="2">
    <source>
        <dbReference type="EMBL" id="AEF96226.1"/>
    </source>
</evidence>
<feature type="domain" description="Uroporphyrinogen decarboxylase (URO-D)" evidence="1">
    <location>
        <begin position="63"/>
        <end position="263"/>
    </location>
</feature>
<keyword evidence="3" id="KW-1185">Reference proteome</keyword>
<protein>
    <submittedName>
        <fullName evidence="2">Uroporphyrinogen-III decarboxylase-like protein</fullName>
    </submittedName>
</protein>
<dbReference type="OrthoDB" id="124836at2157"/>
<dbReference type="InterPro" id="IPR000257">
    <property type="entry name" value="Uroporphyrinogen_deCOase"/>
</dbReference>
<sequence>MTPKERIDSVLSGGGNVPSTFIASPIFLNRHIKDSKNLANFYLELYKKYRPDLITIIHENTYLEIQALKILRRKIKDTYITVSLNCPISYLSATDDNFMVNLYLKKEEIHSKIYNYVEFLKDNIRTIIENDGIPFLGDPTAPFIGPKMYKEFGIPYLKKIFKFIKSFGIPTFLHICGELSPIIEQLKNLDIDVLSFEDSLNVVGTLDCVLMGNVKPKDMLNGNIDSQIHYILKNRKKQHILSTGCELLPNTPEKNIIKLINSRVDYD</sequence>
<proteinExistence type="predicted"/>
<dbReference type="InterPro" id="IPR052024">
    <property type="entry name" value="Methanogen_methyltrans"/>
</dbReference>
<dbReference type="GeneID" id="10643516"/>
<dbReference type="Proteomes" id="UP000009227">
    <property type="component" value="Chromosome"/>
</dbReference>
<evidence type="ECO:0000313" key="3">
    <source>
        <dbReference type="Proteomes" id="UP000009227"/>
    </source>
</evidence>
<dbReference type="Gene3D" id="3.20.20.210">
    <property type="match status" value="1"/>
</dbReference>
<dbReference type="STRING" id="880724.Metig_0676"/>
<dbReference type="GO" id="GO:0006779">
    <property type="term" value="P:porphyrin-containing compound biosynthetic process"/>
    <property type="evidence" value="ECO:0007669"/>
    <property type="project" value="InterPro"/>
</dbReference>
<dbReference type="PANTHER" id="PTHR47099">
    <property type="entry name" value="METHYLCOBAMIDE:COM METHYLTRANSFERASE MTBA"/>
    <property type="match status" value="1"/>
</dbReference>
<evidence type="ECO:0000259" key="1">
    <source>
        <dbReference type="Pfam" id="PF01208"/>
    </source>
</evidence>
<dbReference type="SUPFAM" id="SSF51726">
    <property type="entry name" value="UROD/MetE-like"/>
    <property type="match status" value="1"/>
</dbReference>
<name>F6BCL5_METIK</name>
<dbReference type="Pfam" id="PF01208">
    <property type="entry name" value="URO-D"/>
    <property type="match status" value="1"/>
</dbReference>
<reference evidence="2 3" key="1">
    <citation type="submission" date="2011-05" db="EMBL/GenBank/DDBJ databases">
        <title>Complete sequence of Methanotorris igneus Kol 5.</title>
        <authorList>
            <consortium name="US DOE Joint Genome Institute"/>
            <person name="Lucas S."/>
            <person name="Han J."/>
            <person name="Lapidus A."/>
            <person name="Cheng J.-F."/>
            <person name="Goodwin L."/>
            <person name="Pitluck S."/>
            <person name="Peters L."/>
            <person name="Mikhailova N."/>
            <person name="Chertkov O."/>
            <person name="Han C."/>
            <person name="Tapia R."/>
            <person name="Land M."/>
            <person name="Hauser L."/>
            <person name="Kyrpides N."/>
            <person name="Ivanova N."/>
            <person name="Pagani I."/>
            <person name="Sieprawska-Lupa M."/>
            <person name="Whitman W."/>
            <person name="Woyke T."/>
        </authorList>
    </citation>
    <scope>NUCLEOTIDE SEQUENCE [LARGE SCALE GENOMIC DNA]</scope>
    <source>
        <strain evidence="3">DSM 5666 / JCM 11834 / Kol 5</strain>
    </source>
</reference>
<dbReference type="EMBL" id="CP002737">
    <property type="protein sequence ID" value="AEF96226.1"/>
    <property type="molecule type" value="Genomic_DNA"/>
</dbReference>
<gene>
    <name evidence="2" type="ordered locus">Metig_0676</name>
</gene>
<dbReference type="InterPro" id="IPR038071">
    <property type="entry name" value="UROD/MetE-like_sf"/>
</dbReference>
<organism evidence="3">
    <name type="scientific">Methanotorris igneus (strain DSM 5666 / JCM 11834 / Kol 5)</name>
    <dbReference type="NCBI Taxonomy" id="880724"/>
    <lineage>
        <taxon>Archaea</taxon>
        <taxon>Methanobacteriati</taxon>
        <taxon>Methanobacteriota</taxon>
        <taxon>Methanomada group</taxon>
        <taxon>Methanococci</taxon>
        <taxon>Methanococcales</taxon>
        <taxon>Methanocaldococcaceae</taxon>
        <taxon>Methanotorris</taxon>
    </lineage>
</organism>
<dbReference type="AlphaFoldDB" id="F6BCL5"/>
<dbReference type="HOGENOM" id="CLU_1040539_0_0_2"/>
<dbReference type="GO" id="GO:0004853">
    <property type="term" value="F:uroporphyrinogen decarboxylase activity"/>
    <property type="evidence" value="ECO:0007669"/>
    <property type="project" value="InterPro"/>
</dbReference>
<dbReference type="KEGG" id="mig:Metig_0676"/>
<accession>F6BCL5</accession>